<evidence type="ECO:0000256" key="2">
    <source>
        <dbReference type="PROSITE-ProRule" id="PRU00076"/>
    </source>
</evidence>
<keyword evidence="1 2" id="KW-1015">Disulfide bond</keyword>
<dbReference type="InterPro" id="IPR000152">
    <property type="entry name" value="EGF-type_Asp/Asn_hydroxyl_site"/>
</dbReference>
<dbReference type="EMBL" id="CALNXK010000637">
    <property type="protein sequence ID" value="CAH3188611.1"/>
    <property type="molecule type" value="Genomic_DNA"/>
</dbReference>
<comment type="caution">
    <text evidence="2">Lacks conserved residue(s) required for the propagation of feature annotation.</text>
</comment>
<gene>
    <name evidence="6" type="ORF">PLOB_00041068</name>
</gene>
<dbReference type="PROSITE" id="PS50948">
    <property type="entry name" value="PAN"/>
    <property type="match status" value="1"/>
</dbReference>
<dbReference type="SUPFAM" id="SSF57196">
    <property type="entry name" value="EGF/Laminin"/>
    <property type="match status" value="1"/>
</dbReference>
<evidence type="ECO:0000256" key="1">
    <source>
        <dbReference type="ARBA" id="ARBA00023157"/>
    </source>
</evidence>
<dbReference type="InterPro" id="IPR013087">
    <property type="entry name" value="Znf_C2H2_type"/>
</dbReference>
<feature type="domain" description="EGF-like" evidence="4">
    <location>
        <begin position="137"/>
        <end position="173"/>
    </location>
</feature>
<feature type="disulfide bond" evidence="2">
    <location>
        <begin position="163"/>
        <end position="172"/>
    </location>
</feature>
<protein>
    <recommendedName>
        <fullName evidence="8">C2H2-type domain-containing protein</fullName>
    </recommendedName>
</protein>
<dbReference type="PROSITE" id="PS00010">
    <property type="entry name" value="ASX_HYDROXYL"/>
    <property type="match status" value="1"/>
</dbReference>
<dbReference type="Proteomes" id="UP001159405">
    <property type="component" value="Unassembled WGS sequence"/>
</dbReference>
<evidence type="ECO:0000256" key="3">
    <source>
        <dbReference type="SAM" id="SignalP"/>
    </source>
</evidence>
<proteinExistence type="predicted"/>
<dbReference type="PROSITE" id="PS00028">
    <property type="entry name" value="ZINC_FINGER_C2H2_1"/>
    <property type="match status" value="1"/>
</dbReference>
<feature type="domain" description="Apple" evidence="5">
    <location>
        <begin position="29"/>
        <end position="110"/>
    </location>
</feature>
<name>A0ABN8SA60_9CNID</name>
<organism evidence="6 7">
    <name type="scientific">Porites lobata</name>
    <dbReference type="NCBI Taxonomy" id="104759"/>
    <lineage>
        <taxon>Eukaryota</taxon>
        <taxon>Metazoa</taxon>
        <taxon>Cnidaria</taxon>
        <taxon>Anthozoa</taxon>
        <taxon>Hexacorallia</taxon>
        <taxon>Scleractinia</taxon>
        <taxon>Fungiina</taxon>
        <taxon>Poritidae</taxon>
        <taxon>Porites</taxon>
    </lineage>
</organism>
<dbReference type="InterPro" id="IPR000742">
    <property type="entry name" value="EGF"/>
</dbReference>
<reference evidence="6 7" key="1">
    <citation type="submission" date="2022-05" db="EMBL/GenBank/DDBJ databases">
        <authorList>
            <consortium name="Genoscope - CEA"/>
            <person name="William W."/>
        </authorList>
    </citation>
    <scope>NUCLEOTIDE SEQUENCE [LARGE SCALE GENOMIC DNA]</scope>
</reference>
<keyword evidence="3" id="KW-0732">Signal</keyword>
<dbReference type="Gene3D" id="2.10.25.10">
    <property type="entry name" value="Laminin"/>
    <property type="match status" value="1"/>
</dbReference>
<evidence type="ECO:0000313" key="7">
    <source>
        <dbReference type="Proteomes" id="UP001159405"/>
    </source>
</evidence>
<dbReference type="Pfam" id="PF00008">
    <property type="entry name" value="EGF"/>
    <property type="match status" value="1"/>
</dbReference>
<sequence>MSLANYFLLISIFFYIGSLKLTADCPRKCEQSRGSISKTGIKDRAMQGHSFKNYTLSKPYDCHVKCFEERCKCQAYQMRQNRCELLDDDRISAPEDFLEEKEYTYYDMNREYVDHQVTNQSCQILADKEQPLIYQCCNQNPCANGGTCTVLCEDTKNKFNCTCAVEYYGRLCQKRRATSCKEQLQKNRGSRSRVYQLFDSKTISLYEVFCDANSEKGFVWTLIESFSRRNKNEFAKKPFYKGYPITQDAFTWSKFRLSLPRMIVTANRSTHVRATCNFNTEELQYRDYFRAKLSEIDVMRLNFDGCKKYEFISIRGYNCTNCTAHFVQRDFWHAHTDSHWAPSIACQFTSPSGDAVKSDGGEDNFGFYKAVNPVHRCVSNDDSTTQWWFGEHC</sequence>
<evidence type="ECO:0000259" key="5">
    <source>
        <dbReference type="PROSITE" id="PS50948"/>
    </source>
</evidence>
<keyword evidence="7" id="KW-1185">Reference proteome</keyword>
<dbReference type="PROSITE" id="PS50026">
    <property type="entry name" value="EGF_3"/>
    <property type="match status" value="1"/>
</dbReference>
<evidence type="ECO:0008006" key="8">
    <source>
        <dbReference type="Google" id="ProtNLM"/>
    </source>
</evidence>
<dbReference type="PROSITE" id="PS00022">
    <property type="entry name" value="EGF_1"/>
    <property type="match status" value="1"/>
</dbReference>
<keyword evidence="2" id="KW-0245">EGF-like domain</keyword>
<evidence type="ECO:0000313" key="6">
    <source>
        <dbReference type="EMBL" id="CAH3188611.1"/>
    </source>
</evidence>
<feature type="signal peptide" evidence="3">
    <location>
        <begin position="1"/>
        <end position="23"/>
    </location>
</feature>
<feature type="chain" id="PRO_5045077659" description="C2H2-type domain-containing protein" evidence="3">
    <location>
        <begin position="24"/>
        <end position="393"/>
    </location>
</feature>
<accession>A0ABN8SA60</accession>
<evidence type="ECO:0000259" key="4">
    <source>
        <dbReference type="PROSITE" id="PS50026"/>
    </source>
</evidence>
<comment type="caution">
    <text evidence="6">The sequence shown here is derived from an EMBL/GenBank/DDBJ whole genome shotgun (WGS) entry which is preliminary data.</text>
</comment>
<dbReference type="CDD" id="cd00054">
    <property type="entry name" value="EGF_CA"/>
    <property type="match status" value="1"/>
</dbReference>
<dbReference type="InterPro" id="IPR003609">
    <property type="entry name" value="Pan_app"/>
</dbReference>
<dbReference type="SUPFAM" id="SSF57414">
    <property type="entry name" value="Hairpin loop containing domain-like"/>
    <property type="match status" value="1"/>
</dbReference>